<organism evidence="13 14">
    <name type="scientific">Hypholoma sublateritium (strain FD-334 SS-4)</name>
    <dbReference type="NCBI Taxonomy" id="945553"/>
    <lineage>
        <taxon>Eukaryota</taxon>
        <taxon>Fungi</taxon>
        <taxon>Dikarya</taxon>
        <taxon>Basidiomycota</taxon>
        <taxon>Agaricomycotina</taxon>
        <taxon>Agaricomycetes</taxon>
        <taxon>Agaricomycetidae</taxon>
        <taxon>Agaricales</taxon>
        <taxon>Agaricineae</taxon>
        <taxon>Strophariaceae</taxon>
        <taxon>Hypholoma</taxon>
    </lineage>
</organism>
<dbReference type="SUPFAM" id="SSF52540">
    <property type="entry name" value="P-loop containing nucleoside triphosphate hydrolases"/>
    <property type="match status" value="1"/>
</dbReference>
<feature type="domain" description="C2H2-type" evidence="12">
    <location>
        <begin position="26"/>
        <end position="48"/>
    </location>
</feature>
<comment type="similarity">
    <text evidence="2">Belongs to the DNA2/NAM7 helicase family. SDE3 subfamily.</text>
</comment>
<name>A0A0D2LGQ6_HYPSF</name>
<comment type="subcellular location">
    <subcellularLocation>
        <location evidence="1">Cytoplasm</location>
        <location evidence="1">Cytoplasmic ribonucleoprotein granule</location>
    </subcellularLocation>
</comment>
<dbReference type="PROSITE" id="PS00028">
    <property type="entry name" value="ZINC_FINGER_C2H2_1"/>
    <property type="match status" value="1"/>
</dbReference>
<keyword evidence="5" id="KW-0547">Nucleotide-binding</keyword>
<evidence type="ECO:0000256" key="10">
    <source>
        <dbReference type="ARBA" id="ARBA00023158"/>
    </source>
</evidence>
<dbReference type="OrthoDB" id="6513042at2759"/>
<dbReference type="CDD" id="cd18038">
    <property type="entry name" value="DEXXQc_Helz-like"/>
    <property type="match status" value="1"/>
</dbReference>
<dbReference type="PANTHER" id="PTHR45418">
    <property type="entry name" value="CANCER/TESTIS ANTIGEN 55"/>
    <property type="match status" value="1"/>
</dbReference>
<dbReference type="InterPro" id="IPR041679">
    <property type="entry name" value="DNA2/NAM7-like_C"/>
</dbReference>
<dbReference type="Pfam" id="PF13086">
    <property type="entry name" value="AAA_11"/>
    <property type="match status" value="2"/>
</dbReference>
<proteinExistence type="inferred from homology"/>
<evidence type="ECO:0000313" key="14">
    <source>
        <dbReference type="Proteomes" id="UP000054270"/>
    </source>
</evidence>
<dbReference type="InterPro" id="IPR047187">
    <property type="entry name" value="SF1_C_Upf1"/>
</dbReference>
<dbReference type="GO" id="GO:0031047">
    <property type="term" value="P:regulatory ncRNA-mediated gene silencing"/>
    <property type="evidence" value="ECO:0007669"/>
    <property type="project" value="UniProtKB-KW"/>
</dbReference>
<keyword evidence="8" id="KW-0067">ATP-binding</keyword>
<keyword evidence="14" id="KW-1185">Reference proteome</keyword>
<dbReference type="GO" id="GO:0036464">
    <property type="term" value="C:cytoplasmic ribonucleoprotein granule"/>
    <property type="evidence" value="ECO:0007669"/>
    <property type="project" value="UniProtKB-SubCell"/>
</dbReference>
<dbReference type="InterPro" id="IPR041677">
    <property type="entry name" value="DNA2/NAM7_AAA_11"/>
</dbReference>
<dbReference type="AlphaFoldDB" id="A0A0D2LGQ6"/>
<keyword evidence="4" id="KW-0963">Cytoplasm</keyword>
<comment type="catalytic activity">
    <reaction evidence="11">
        <text>ATP + H2O = ADP + phosphate + H(+)</text>
        <dbReference type="Rhea" id="RHEA:13065"/>
        <dbReference type="ChEBI" id="CHEBI:15377"/>
        <dbReference type="ChEBI" id="CHEBI:15378"/>
        <dbReference type="ChEBI" id="CHEBI:30616"/>
        <dbReference type="ChEBI" id="CHEBI:43474"/>
        <dbReference type="ChEBI" id="CHEBI:456216"/>
        <dbReference type="EC" id="3.6.4.13"/>
    </reaction>
</comment>
<evidence type="ECO:0000256" key="4">
    <source>
        <dbReference type="ARBA" id="ARBA00022490"/>
    </source>
</evidence>
<keyword evidence="6" id="KW-0378">Hydrolase</keyword>
<evidence type="ECO:0000256" key="6">
    <source>
        <dbReference type="ARBA" id="ARBA00022801"/>
    </source>
</evidence>
<evidence type="ECO:0000256" key="11">
    <source>
        <dbReference type="ARBA" id="ARBA00047984"/>
    </source>
</evidence>
<dbReference type="Pfam" id="PF13087">
    <property type="entry name" value="AAA_12"/>
    <property type="match status" value="1"/>
</dbReference>
<gene>
    <name evidence="13" type="ORF">HYPSUDRAFT_1032228</name>
</gene>
<dbReference type="InterPro" id="IPR013087">
    <property type="entry name" value="Znf_C2H2_type"/>
</dbReference>
<evidence type="ECO:0000313" key="13">
    <source>
        <dbReference type="EMBL" id="KJA26827.1"/>
    </source>
</evidence>
<dbReference type="OMA" id="KHNRYYY"/>
<dbReference type="Pfam" id="PF21634">
    <property type="entry name" value="MOV-10_beta-barrel"/>
    <property type="match status" value="1"/>
</dbReference>
<keyword evidence="9" id="KW-0694">RNA-binding</keyword>
<evidence type="ECO:0000256" key="7">
    <source>
        <dbReference type="ARBA" id="ARBA00022806"/>
    </source>
</evidence>
<dbReference type="GO" id="GO:0032574">
    <property type="term" value="F:5'-3' RNA helicase activity"/>
    <property type="evidence" value="ECO:0007669"/>
    <property type="project" value="InterPro"/>
</dbReference>
<dbReference type="InterPro" id="IPR027417">
    <property type="entry name" value="P-loop_NTPase"/>
</dbReference>
<dbReference type="STRING" id="945553.A0A0D2LGQ6"/>
<dbReference type="EMBL" id="KN817526">
    <property type="protein sequence ID" value="KJA26827.1"/>
    <property type="molecule type" value="Genomic_DNA"/>
</dbReference>
<keyword evidence="10" id="KW-0943">RNA-mediated gene silencing</keyword>
<evidence type="ECO:0000256" key="8">
    <source>
        <dbReference type="ARBA" id="ARBA00022840"/>
    </source>
</evidence>
<dbReference type="CDD" id="cd18808">
    <property type="entry name" value="SF1_C_Upf1"/>
    <property type="match status" value="1"/>
</dbReference>
<evidence type="ECO:0000256" key="5">
    <source>
        <dbReference type="ARBA" id="ARBA00022741"/>
    </source>
</evidence>
<evidence type="ECO:0000256" key="3">
    <source>
        <dbReference type="ARBA" id="ARBA00012552"/>
    </source>
</evidence>
<dbReference type="PANTHER" id="PTHR45418:SF1">
    <property type="entry name" value="CANCER_TESTIS ANTIGEN 55"/>
    <property type="match status" value="1"/>
</dbReference>
<dbReference type="EC" id="3.6.4.13" evidence="3"/>
<dbReference type="InterPro" id="IPR026122">
    <property type="entry name" value="MOV-10/SDE3_DEXXQ/H-box"/>
</dbReference>
<dbReference type="InterPro" id="IPR049080">
    <property type="entry name" value="MOV-10-like_beta-barrel"/>
</dbReference>
<reference evidence="14" key="1">
    <citation type="submission" date="2014-04" db="EMBL/GenBank/DDBJ databases">
        <title>Evolutionary Origins and Diversification of the Mycorrhizal Mutualists.</title>
        <authorList>
            <consortium name="DOE Joint Genome Institute"/>
            <consortium name="Mycorrhizal Genomics Consortium"/>
            <person name="Kohler A."/>
            <person name="Kuo A."/>
            <person name="Nagy L.G."/>
            <person name="Floudas D."/>
            <person name="Copeland A."/>
            <person name="Barry K.W."/>
            <person name="Cichocki N."/>
            <person name="Veneault-Fourrey C."/>
            <person name="LaButti K."/>
            <person name="Lindquist E.A."/>
            <person name="Lipzen A."/>
            <person name="Lundell T."/>
            <person name="Morin E."/>
            <person name="Murat C."/>
            <person name="Riley R."/>
            <person name="Ohm R."/>
            <person name="Sun H."/>
            <person name="Tunlid A."/>
            <person name="Henrissat B."/>
            <person name="Grigoriev I.V."/>
            <person name="Hibbett D.S."/>
            <person name="Martin F."/>
        </authorList>
    </citation>
    <scope>NUCLEOTIDE SEQUENCE [LARGE SCALE GENOMIC DNA]</scope>
    <source>
        <strain evidence="14">FD-334 SS-4</strain>
    </source>
</reference>
<evidence type="ECO:0000259" key="12">
    <source>
        <dbReference type="PROSITE" id="PS00028"/>
    </source>
</evidence>
<dbReference type="GO" id="GO:0016787">
    <property type="term" value="F:hydrolase activity"/>
    <property type="evidence" value="ECO:0007669"/>
    <property type="project" value="UniProtKB-KW"/>
</dbReference>
<dbReference type="Proteomes" id="UP000054270">
    <property type="component" value="Unassembled WGS sequence"/>
</dbReference>
<sequence>MNCPNVLAQGTCSDAGCLHKHNVLACEHCSLLFQTDGELKVHLTTDKHRNRASGYSAVLGCPICSSNHAGGESGWKLHVGTRRHRANAARQGVSPDIEPQGPEPSATAQFCDICQFLIPPADWNAHIKGNKHKNREMFTRYRSAIEEAETDKNGVSVSGRFDFEFVEPGAAATGVRNIATITTSIPSSRVRLLDARLASSQGAKLVVPAFSVAVEGPNRQLTVNKPVRLAIFLKQAYVGRYEDRLELVFRDDQLLKNFVITRTLKAIVANRAEHEAFRPQAPYVPRTRSHRLHIENSDVVPGERPPALDAIRYVTRLPRADIPGQLKTLLGSSQSRRSIMQNITKVFMPTTLDAKTYSRHFKHLLWIEEAKMEEDLERYDIANASLTKHNRYYYLSVPGLAEKRPSVLVGDVILVQERGATSRQWFEGHVHFVRQSEVGLVFHKKFSPSVQGRLFHVRFKLNRIPVRRQHEAMDTVFNEEHILFPVERHLVNRPARVALKLFNTSLSTNAPQLQAVASILKSPKGSPPFVIFGPPGTGKTITVIEAIRQVLAEVPGARILACAPSNSAVDILAARLGAGLTPSDLFRFYAPSRSKDQVPHQLLPYTCINDNGNFTVPILSRLKRYGVVLSTCVSASFAAGIGMQRGHFTHIFIDEAGQATEPETFVSIKMLADQSTNIILSGDPKQLGPIIRSPIARDLGLEVSYLERLMSMQAYDLNTSYGRGVIKLTKNFRSHNAILSFPNKQFYDNELVQSASPSTINRYINSPYLPAKKFPIVFHSVSGKDDREASSPSFFNIDEILQVKSYVQRLKGDRQFRTADSDIGIIAPYHAQCLKLRTALRSVADGVKVGSVEEFQGQERPVIIISTVRSSKEFVEYDLRHTLGFVANPRRFNVAVTRAQALLIIVGDPQVLSLDPLWRSFLNYIYLNGGWTGPDITWDANEIVDPTGGYDKKVRDAAAVDMNEFARLMEACTMAEVDDDLDANVDRPWRNVE</sequence>
<dbReference type="Gene3D" id="3.40.50.300">
    <property type="entry name" value="P-loop containing nucleotide triphosphate hydrolases"/>
    <property type="match status" value="2"/>
</dbReference>
<evidence type="ECO:0000256" key="2">
    <source>
        <dbReference type="ARBA" id="ARBA00005601"/>
    </source>
</evidence>
<evidence type="ECO:0000256" key="9">
    <source>
        <dbReference type="ARBA" id="ARBA00022884"/>
    </source>
</evidence>
<dbReference type="GO" id="GO:0003723">
    <property type="term" value="F:RNA binding"/>
    <property type="evidence" value="ECO:0007669"/>
    <property type="project" value="UniProtKB-KW"/>
</dbReference>
<dbReference type="FunFam" id="3.40.50.300:FF:000608">
    <property type="entry name" value="Mov10 RISC complex RNA helicase"/>
    <property type="match status" value="1"/>
</dbReference>
<keyword evidence="7" id="KW-0347">Helicase</keyword>
<evidence type="ECO:0000256" key="1">
    <source>
        <dbReference type="ARBA" id="ARBA00004331"/>
    </source>
</evidence>
<accession>A0A0D2LGQ6</accession>
<dbReference type="GO" id="GO:0005524">
    <property type="term" value="F:ATP binding"/>
    <property type="evidence" value="ECO:0007669"/>
    <property type="project" value="UniProtKB-KW"/>
</dbReference>
<protein>
    <recommendedName>
        <fullName evidence="3">RNA helicase</fullName>
        <ecNumber evidence="3">3.6.4.13</ecNumber>
    </recommendedName>
</protein>